<reference evidence="4" key="2">
    <citation type="journal article" date="2007" name="Science">
        <title>Draft genome sequence of the sexually transmitted pathogen Trichomonas vaginalis.</title>
        <authorList>
            <person name="Carlton J.M."/>
            <person name="Hirt R.P."/>
            <person name="Silva J.C."/>
            <person name="Delcher A.L."/>
            <person name="Schatz M."/>
            <person name="Zhao Q."/>
            <person name="Wortman J.R."/>
            <person name="Bidwell S.L."/>
            <person name="Alsmark U.C.M."/>
            <person name="Besteiro S."/>
            <person name="Sicheritz-Ponten T."/>
            <person name="Noel C.J."/>
            <person name="Dacks J.B."/>
            <person name="Foster P.G."/>
            <person name="Simillion C."/>
            <person name="Van de Peer Y."/>
            <person name="Miranda-Saavedra D."/>
            <person name="Barton G.J."/>
            <person name="Westrop G.D."/>
            <person name="Mueller S."/>
            <person name="Dessi D."/>
            <person name="Fiori P.L."/>
            <person name="Ren Q."/>
            <person name="Paulsen I."/>
            <person name="Zhang H."/>
            <person name="Bastida-Corcuera F.D."/>
            <person name="Simoes-Barbosa A."/>
            <person name="Brown M.T."/>
            <person name="Hayes R.D."/>
            <person name="Mukherjee M."/>
            <person name="Okumura C.Y."/>
            <person name="Schneider R."/>
            <person name="Smith A.J."/>
            <person name="Vanacova S."/>
            <person name="Villalvazo M."/>
            <person name="Haas B.J."/>
            <person name="Pertea M."/>
            <person name="Feldblyum T.V."/>
            <person name="Utterback T.R."/>
            <person name="Shu C.L."/>
            <person name="Osoegawa K."/>
            <person name="de Jong P.J."/>
            <person name="Hrdy I."/>
            <person name="Horvathova L."/>
            <person name="Zubacova Z."/>
            <person name="Dolezal P."/>
            <person name="Malik S.B."/>
            <person name="Logsdon J.M. Jr."/>
            <person name="Henze K."/>
            <person name="Gupta A."/>
            <person name="Wang C.C."/>
            <person name="Dunne R.L."/>
            <person name="Upcroft J.A."/>
            <person name="Upcroft P."/>
            <person name="White O."/>
            <person name="Salzberg S.L."/>
            <person name="Tang P."/>
            <person name="Chiu C.-H."/>
            <person name="Lee Y.-S."/>
            <person name="Embley T.M."/>
            <person name="Coombs G.H."/>
            <person name="Mottram J.C."/>
            <person name="Tachezy J."/>
            <person name="Fraser-Liggett C.M."/>
            <person name="Johnson P.J."/>
        </authorList>
    </citation>
    <scope>NUCLEOTIDE SEQUENCE [LARGE SCALE GENOMIC DNA]</scope>
    <source>
        <strain evidence="4">G3</strain>
    </source>
</reference>
<dbReference type="VEuPathDB" id="TrichDB:TVAG_402120"/>
<evidence type="ECO:0000256" key="2">
    <source>
        <dbReference type="ARBA" id="ARBA00023043"/>
    </source>
</evidence>
<dbReference type="PROSITE" id="PS50297">
    <property type="entry name" value="ANK_REP_REGION"/>
    <property type="match status" value="4"/>
</dbReference>
<dbReference type="PANTHER" id="PTHR24188:SF29">
    <property type="entry name" value="GH09064P"/>
    <property type="match status" value="1"/>
</dbReference>
<dbReference type="InterPro" id="IPR036770">
    <property type="entry name" value="Ankyrin_rpt-contain_sf"/>
</dbReference>
<feature type="repeat" description="ANK" evidence="3">
    <location>
        <begin position="130"/>
        <end position="162"/>
    </location>
</feature>
<organism evidence="4 5">
    <name type="scientific">Trichomonas vaginalis (strain ATCC PRA-98 / G3)</name>
    <dbReference type="NCBI Taxonomy" id="412133"/>
    <lineage>
        <taxon>Eukaryota</taxon>
        <taxon>Metamonada</taxon>
        <taxon>Parabasalia</taxon>
        <taxon>Trichomonadida</taxon>
        <taxon>Trichomonadidae</taxon>
        <taxon>Trichomonas</taxon>
    </lineage>
</organism>
<dbReference type="RefSeq" id="XP_001580944.1">
    <property type="nucleotide sequence ID" value="XM_001580894.1"/>
</dbReference>
<gene>
    <name evidence="4" type="ORF">TVAG_402120</name>
</gene>
<accession>A2DHW9</accession>
<keyword evidence="1" id="KW-0677">Repeat</keyword>
<feature type="repeat" description="ANK" evidence="3">
    <location>
        <begin position="161"/>
        <end position="193"/>
    </location>
</feature>
<dbReference type="SMR" id="A2DHW9"/>
<keyword evidence="5" id="KW-1185">Reference proteome</keyword>
<dbReference type="VEuPathDB" id="TrichDB:TVAGG3_0271630"/>
<feature type="repeat" description="ANK" evidence="3">
    <location>
        <begin position="97"/>
        <end position="129"/>
    </location>
</feature>
<dbReference type="Gene3D" id="1.25.40.20">
    <property type="entry name" value="Ankyrin repeat-containing domain"/>
    <property type="match status" value="1"/>
</dbReference>
<name>A2DHW9_TRIV3</name>
<dbReference type="OrthoDB" id="439236at2759"/>
<dbReference type="PANTHER" id="PTHR24188">
    <property type="entry name" value="ANKYRIN REPEAT PROTEIN"/>
    <property type="match status" value="1"/>
</dbReference>
<dbReference type="PROSITE" id="PS50088">
    <property type="entry name" value="ANK_REPEAT"/>
    <property type="match status" value="4"/>
</dbReference>
<dbReference type="SMART" id="SM00248">
    <property type="entry name" value="ANK"/>
    <property type="match status" value="5"/>
</dbReference>
<evidence type="ECO:0000313" key="5">
    <source>
        <dbReference type="Proteomes" id="UP000001542"/>
    </source>
</evidence>
<sequence>MNQDNTPDVSSQSEDILHKIEDLANSDDFFATYEFLDELSEKGNHEMFVKACEAGLCDCEIFYVRTNILIQACSNGNFRLAKDLVDYGCNIKSKDMYGQSPLTVASAAGALEIVKYLISAGADKEIGDLSGNTPLINASRNDQLEVVKYLISIGADKEVGGYRTPLFSALENNHPEVVQYLISVGANIKLLNSNGYSLLMYASCNGYTEIVKCLIDAGATLKFLLLESDTPVNFYKSSLIQLPDWRHSL</sequence>
<dbReference type="AlphaFoldDB" id="A2DHW9"/>
<keyword evidence="2 3" id="KW-0040">ANK repeat</keyword>
<proteinExistence type="predicted"/>
<dbReference type="eggNOG" id="KOG0504">
    <property type="taxonomic scope" value="Eukaryota"/>
</dbReference>
<evidence type="ECO:0000313" key="4">
    <source>
        <dbReference type="EMBL" id="EAY19958.1"/>
    </source>
</evidence>
<dbReference type="InterPro" id="IPR002110">
    <property type="entry name" value="Ankyrin_rpt"/>
</dbReference>
<feature type="repeat" description="ANK" evidence="3">
    <location>
        <begin position="194"/>
        <end position="221"/>
    </location>
</feature>
<dbReference type="SUPFAM" id="SSF48403">
    <property type="entry name" value="Ankyrin repeat"/>
    <property type="match status" value="1"/>
</dbReference>
<protein>
    <submittedName>
        <fullName evidence="4">Uncharacterized protein</fullName>
    </submittedName>
</protein>
<evidence type="ECO:0000256" key="3">
    <source>
        <dbReference type="PROSITE-ProRule" id="PRU00023"/>
    </source>
</evidence>
<dbReference type="KEGG" id="tva:5465489"/>
<evidence type="ECO:0000256" key="1">
    <source>
        <dbReference type="ARBA" id="ARBA00022737"/>
    </source>
</evidence>
<dbReference type="InParanoid" id="A2DHW9"/>
<dbReference type="Pfam" id="PF12796">
    <property type="entry name" value="Ank_2"/>
    <property type="match status" value="2"/>
</dbReference>
<reference evidence="4" key="1">
    <citation type="submission" date="2006-10" db="EMBL/GenBank/DDBJ databases">
        <authorList>
            <person name="Amadeo P."/>
            <person name="Zhao Q."/>
            <person name="Wortman J."/>
            <person name="Fraser-Liggett C."/>
            <person name="Carlton J."/>
        </authorList>
    </citation>
    <scope>NUCLEOTIDE SEQUENCE</scope>
    <source>
        <strain evidence="4">G3</strain>
    </source>
</reference>
<dbReference type="EMBL" id="DS113202">
    <property type="protein sequence ID" value="EAY19958.1"/>
    <property type="molecule type" value="Genomic_DNA"/>
</dbReference>
<dbReference type="Proteomes" id="UP000001542">
    <property type="component" value="Unassembled WGS sequence"/>
</dbReference>